<dbReference type="Gramene" id="KRH75866">
    <property type="protein sequence ID" value="KRH75866"/>
    <property type="gene ID" value="GLYMA_01G115200"/>
</dbReference>
<dbReference type="AlphaFoldDB" id="A0A0R0L9G5"/>
<protein>
    <recommendedName>
        <fullName evidence="1">DUF8040 domain-containing protein</fullName>
    </recommendedName>
</protein>
<sequence length="162" mass="18675">MERVSKSAFFKLCRILQEGGGLVKTRIVPITEVVAMFLHILARNLKYRIVHLDYYRSKETISKKFNNVLRAVMKVSKDYLKFHTYNLEGSEAIKWSWFEHLMGHISVLVSPKDRPRYRNRISYVSTNVLAGCGPNLRFLYVLLGLEGVGSSGLRIIKKRGLN</sequence>
<gene>
    <name evidence="2" type="ORF">GLYMA_01G115200</name>
</gene>
<dbReference type="OMA" id="ETHISVT"/>
<name>A0A0R0L9G5_SOYBN</name>
<reference evidence="3" key="2">
    <citation type="submission" date="2018-02" db="UniProtKB">
        <authorList>
            <consortium name="EnsemblPlants"/>
        </authorList>
    </citation>
    <scope>IDENTIFICATION</scope>
    <source>
        <strain evidence="3">Williams 82</strain>
    </source>
</reference>
<evidence type="ECO:0000313" key="3">
    <source>
        <dbReference type="EnsemblPlants" id="KRH75866"/>
    </source>
</evidence>
<reference evidence="2 3" key="1">
    <citation type="journal article" date="2010" name="Nature">
        <title>Genome sequence of the palaeopolyploid soybean.</title>
        <authorList>
            <person name="Schmutz J."/>
            <person name="Cannon S.B."/>
            <person name="Schlueter J."/>
            <person name="Ma J."/>
            <person name="Mitros T."/>
            <person name="Nelson W."/>
            <person name="Hyten D.L."/>
            <person name="Song Q."/>
            <person name="Thelen J.J."/>
            <person name="Cheng J."/>
            <person name="Xu D."/>
            <person name="Hellsten U."/>
            <person name="May G.D."/>
            <person name="Yu Y."/>
            <person name="Sakurai T."/>
            <person name="Umezawa T."/>
            <person name="Bhattacharyya M.K."/>
            <person name="Sandhu D."/>
            <person name="Valliyodan B."/>
            <person name="Lindquist E."/>
            <person name="Peto M."/>
            <person name="Grant D."/>
            <person name="Shu S."/>
            <person name="Goodstein D."/>
            <person name="Barry K."/>
            <person name="Futrell-Griggs M."/>
            <person name="Abernathy B."/>
            <person name="Du J."/>
            <person name="Tian Z."/>
            <person name="Zhu L."/>
            <person name="Gill N."/>
            <person name="Joshi T."/>
            <person name="Libault M."/>
            <person name="Sethuraman A."/>
            <person name="Zhang X.-C."/>
            <person name="Shinozaki K."/>
            <person name="Nguyen H.T."/>
            <person name="Wing R.A."/>
            <person name="Cregan P."/>
            <person name="Specht J."/>
            <person name="Grimwood J."/>
            <person name="Rokhsar D."/>
            <person name="Stacey G."/>
            <person name="Shoemaker R.C."/>
            <person name="Jackson S.A."/>
        </authorList>
    </citation>
    <scope>NUCLEOTIDE SEQUENCE</scope>
    <source>
        <strain evidence="3">cv. Williams 82</strain>
        <tissue evidence="2">Callus</tissue>
    </source>
</reference>
<accession>A0A0R0L9G5</accession>
<proteinExistence type="predicted"/>
<reference evidence="2" key="3">
    <citation type="submission" date="2018-07" db="EMBL/GenBank/DDBJ databases">
        <title>WGS assembly of Glycine max.</title>
        <authorList>
            <person name="Schmutz J."/>
            <person name="Cannon S."/>
            <person name="Schlueter J."/>
            <person name="Ma J."/>
            <person name="Mitros T."/>
            <person name="Nelson W."/>
            <person name="Hyten D."/>
            <person name="Song Q."/>
            <person name="Thelen J."/>
            <person name="Cheng J."/>
            <person name="Xu D."/>
            <person name="Hellsten U."/>
            <person name="May G."/>
            <person name="Yu Y."/>
            <person name="Sakurai T."/>
            <person name="Umezawa T."/>
            <person name="Bhattacharyya M."/>
            <person name="Sandhu D."/>
            <person name="Valliyodan B."/>
            <person name="Lindquist E."/>
            <person name="Peto M."/>
            <person name="Grant D."/>
            <person name="Shu S."/>
            <person name="Goodstein D."/>
            <person name="Barry K."/>
            <person name="Futrell-Griggs M."/>
            <person name="Abernathy B."/>
            <person name="Du J."/>
            <person name="Tian Z."/>
            <person name="Zhu L."/>
            <person name="Gill N."/>
            <person name="Joshi T."/>
            <person name="Libault M."/>
            <person name="Sethuraman A."/>
            <person name="Zhang X."/>
            <person name="Shinozaki K."/>
            <person name="Nguyen H."/>
            <person name="Wing R."/>
            <person name="Cregan P."/>
            <person name="Specht J."/>
            <person name="Grimwood J."/>
            <person name="Rokhsar D."/>
            <person name="Stacey G."/>
            <person name="Shoemaker R."/>
            <person name="Jackson S."/>
        </authorList>
    </citation>
    <scope>NUCLEOTIDE SEQUENCE</scope>
    <source>
        <tissue evidence="2">Callus</tissue>
    </source>
</reference>
<dbReference type="InterPro" id="IPR058353">
    <property type="entry name" value="DUF8040"/>
</dbReference>
<dbReference type="EMBL" id="CM000834">
    <property type="protein sequence ID" value="KRH75866.1"/>
    <property type="molecule type" value="Genomic_DNA"/>
</dbReference>
<evidence type="ECO:0000313" key="4">
    <source>
        <dbReference type="Proteomes" id="UP000008827"/>
    </source>
</evidence>
<evidence type="ECO:0000259" key="1">
    <source>
        <dbReference type="Pfam" id="PF26138"/>
    </source>
</evidence>
<dbReference type="Pfam" id="PF26138">
    <property type="entry name" value="DUF8040"/>
    <property type="match status" value="1"/>
</dbReference>
<organism evidence="2">
    <name type="scientific">Glycine max</name>
    <name type="common">Soybean</name>
    <name type="synonym">Glycine hispida</name>
    <dbReference type="NCBI Taxonomy" id="3847"/>
    <lineage>
        <taxon>Eukaryota</taxon>
        <taxon>Viridiplantae</taxon>
        <taxon>Streptophyta</taxon>
        <taxon>Embryophyta</taxon>
        <taxon>Tracheophyta</taxon>
        <taxon>Spermatophyta</taxon>
        <taxon>Magnoliopsida</taxon>
        <taxon>eudicotyledons</taxon>
        <taxon>Gunneridae</taxon>
        <taxon>Pentapetalae</taxon>
        <taxon>rosids</taxon>
        <taxon>fabids</taxon>
        <taxon>Fabales</taxon>
        <taxon>Fabaceae</taxon>
        <taxon>Papilionoideae</taxon>
        <taxon>50 kb inversion clade</taxon>
        <taxon>NPAAA clade</taxon>
        <taxon>indigoferoid/millettioid clade</taxon>
        <taxon>Phaseoleae</taxon>
        <taxon>Glycine</taxon>
        <taxon>Glycine subgen. Soja</taxon>
    </lineage>
</organism>
<keyword evidence="4" id="KW-1185">Reference proteome</keyword>
<dbReference type="InterPro" id="IPR045249">
    <property type="entry name" value="HARBI1-like"/>
</dbReference>
<dbReference type="EnsemblPlants" id="KRH75866">
    <property type="protein sequence ID" value="KRH75866"/>
    <property type="gene ID" value="GLYMA_01G115200"/>
</dbReference>
<dbReference type="PANTHER" id="PTHR22930">
    <property type="match status" value="1"/>
</dbReference>
<evidence type="ECO:0000313" key="2">
    <source>
        <dbReference type="EMBL" id="KRH75866.1"/>
    </source>
</evidence>
<dbReference type="SMR" id="A0A0R0L9G5"/>
<dbReference type="Proteomes" id="UP000008827">
    <property type="component" value="Chromosome 1"/>
</dbReference>
<dbReference type="PANTHER" id="PTHR22930:SF281">
    <property type="entry name" value="NUCLEASE"/>
    <property type="match status" value="1"/>
</dbReference>
<dbReference type="InParanoid" id="A0A0R0L9G5"/>
<feature type="domain" description="DUF8040" evidence="1">
    <location>
        <begin position="3"/>
        <end position="74"/>
    </location>
</feature>